<evidence type="ECO:0000259" key="5">
    <source>
        <dbReference type="Pfam" id="PF00535"/>
    </source>
</evidence>
<accession>A0A1B8TQC1</accession>
<evidence type="ECO:0000256" key="4">
    <source>
        <dbReference type="SAM" id="Phobius"/>
    </source>
</evidence>
<name>A0A1B8TQC1_9FLAO</name>
<dbReference type="PANTHER" id="PTHR43630:SF1">
    <property type="entry name" value="POLY-BETA-1,6-N-ACETYL-D-GLUCOSAMINE SYNTHASE"/>
    <property type="match status" value="1"/>
</dbReference>
<keyword evidence="3 6" id="KW-0808">Transferase</keyword>
<feature type="domain" description="Glycosyltransferase 2-like" evidence="5">
    <location>
        <begin position="44"/>
        <end position="170"/>
    </location>
</feature>
<feature type="transmembrane region" description="Helical" evidence="4">
    <location>
        <begin position="6"/>
        <end position="28"/>
    </location>
</feature>
<dbReference type="InterPro" id="IPR001173">
    <property type="entry name" value="Glyco_trans_2-like"/>
</dbReference>
<proteinExistence type="inferred from homology"/>
<dbReference type="RefSeq" id="WP_068364802.1">
    <property type="nucleotide sequence ID" value="NZ_CP019337.1"/>
</dbReference>
<evidence type="ECO:0000256" key="1">
    <source>
        <dbReference type="ARBA" id="ARBA00006739"/>
    </source>
</evidence>
<dbReference type="AlphaFoldDB" id="A0A1B8TQC1"/>
<dbReference type="Gene3D" id="3.90.550.10">
    <property type="entry name" value="Spore Coat Polysaccharide Biosynthesis Protein SpsA, Chain A"/>
    <property type="match status" value="1"/>
</dbReference>
<dbReference type="Pfam" id="PF00535">
    <property type="entry name" value="Glycos_transf_2"/>
    <property type="match status" value="1"/>
</dbReference>
<dbReference type="GO" id="GO:0016757">
    <property type="term" value="F:glycosyltransferase activity"/>
    <property type="evidence" value="ECO:0007669"/>
    <property type="project" value="UniProtKB-KW"/>
</dbReference>
<dbReference type="PANTHER" id="PTHR43630">
    <property type="entry name" value="POLY-BETA-1,6-N-ACETYL-D-GLUCOSAMINE SYNTHASE"/>
    <property type="match status" value="1"/>
</dbReference>
<keyword evidence="2" id="KW-0328">Glycosyltransferase</keyword>
<dbReference type="InterPro" id="IPR029044">
    <property type="entry name" value="Nucleotide-diphossugar_trans"/>
</dbReference>
<sequence>MIISVVFYTFVVFTAIQVIYYLVFSNFLSAKKNRKKLTEQDPVSVIIFAKNCAKELQENLPFILSQKYSKLEILLLNNASSDNTAEVIETFKKENENIKILDIENNEAFWGNKKYALTLGIKAAKYEHLLFSEANCKPTSDTWIAEMSKEFTPKKSIVLGYSKYANKSSLLNFFIRFENLLSAIQCFSFTKLGAPFMAFGDNLAYKKSEFFKVKGFINHLKIKNDNGDLFIKDASTPNNTAFTISQNCFIESNVTYSFGKWFQKLRIKNTIQKQYKFKNRFLLNFFNFSKLIFYVLGTILFFYYSWQIMLPIVLTYFIVQFIVIGVSAKKLKEPYIIFLLPFLEIGLLLIQISIFSANLISKPNHWK</sequence>
<dbReference type="EMBL" id="LSFL01000042">
    <property type="protein sequence ID" value="OBY61658.1"/>
    <property type="molecule type" value="Genomic_DNA"/>
</dbReference>
<comment type="similarity">
    <text evidence="1">Belongs to the glycosyltransferase 2 family.</text>
</comment>
<keyword evidence="4" id="KW-0812">Transmembrane</keyword>
<dbReference type="OrthoDB" id="9800276at2"/>
<dbReference type="KEGG" id="prn:BW723_11250"/>
<keyword evidence="7" id="KW-1185">Reference proteome</keyword>
<comment type="caution">
    <text evidence="6">The sequence shown here is derived from an EMBL/GenBank/DDBJ whole genome shotgun (WGS) entry which is preliminary data.</text>
</comment>
<protein>
    <submittedName>
        <fullName evidence="6">Glycosyl transferase family 2</fullName>
    </submittedName>
</protein>
<feature type="transmembrane region" description="Helical" evidence="4">
    <location>
        <begin position="308"/>
        <end position="328"/>
    </location>
</feature>
<keyword evidence="4" id="KW-1133">Transmembrane helix</keyword>
<feature type="transmembrane region" description="Helical" evidence="4">
    <location>
        <begin position="281"/>
        <end position="302"/>
    </location>
</feature>
<dbReference type="STRING" id="996801.BW723_11250"/>
<feature type="transmembrane region" description="Helical" evidence="4">
    <location>
        <begin position="335"/>
        <end position="360"/>
    </location>
</feature>
<reference evidence="7" key="1">
    <citation type="submission" date="2016-02" db="EMBL/GenBank/DDBJ databases">
        <title>Paenibacillus sp. LPB0068, isolated from Crassostrea gigas.</title>
        <authorList>
            <person name="Shin S.-K."/>
            <person name="Yi H."/>
        </authorList>
    </citation>
    <scope>NUCLEOTIDE SEQUENCE [LARGE SCALE GENOMIC DNA]</scope>
    <source>
        <strain evidence="7">KCTC 23969</strain>
    </source>
</reference>
<evidence type="ECO:0000256" key="2">
    <source>
        <dbReference type="ARBA" id="ARBA00022676"/>
    </source>
</evidence>
<dbReference type="SUPFAM" id="SSF53448">
    <property type="entry name" value="Nucleotide-diphospho-sugar transferases"/>
    <property type="match status" value="1"/>
</dbReference>
<keyword evidence="4" id="KW-0472">Membrane</keyword>
<evidence type="ECO:0000256" key="3">
    <source>
        <dbReference type="ARBA" id="ARBA00022679"/>
    </source>
</evidence>
<evidence type="ECO:0000313" key="7">
    <source>
        <dbReference type="Proteomes" id="UP000092612"/>
    </source>
</evidence>
<gene>
    <name evidence="6" type="ORF">LPB301_16515</name>
</gene>
<organism evidence="6 7">
    <name type="scientific">Polaribacter reichenbachii</name>
    <dbReference type="NCBI Taxonomy" id="996801"/>
    <lineage>
        <taxon>Bacteria</taxon>
        <taxon>Pseudomonadati</taxon>
        <taxon>Bacteroidota</taxon>
        <taxon>Flavobacteriia</taxon>
        <taxon>Flavobacteriales</taxon>
        <taxon>Flavobacteriaceae</taxon>
    </lineage>
</organism>
<evidence type="ECO:0000313" key="6">
    <source>
        <dbReference type="EMBL" id="OBY61658.1"/>
    </source>
</evidence>
<dbReference type="Proteomes" id="UP000092612">
    <property type="component" value="Unassembled WGS sequence"/>
</dbReference>